<evidence type="ECO:0000256" key="8">
    <source>
        <dbReference type="ARBA" id="ARBA00029346"/>
    </source>
</evidence>
<comment type="function">
    <text evidence="9">Reversibly transfers an adenylyl group from ATP to 4'-phosphopantetheine, yielding dephospho-CoA (dPCoA) and pyrophosphate.</text>
</comment>
<feature type="binding site" evidence="9">
    <location>
        <begin position="88"/>
        <end position="90"/>
    </location>
    <ligand>
        <name>ATP</name>
        <dbReference type="ChEBI" id="CHEBI:30616"/>
    </ligand>
</feature>
<dbReference type="PANTHER" id="PTHR21342:SF1">
    <property type="entry name" value="PHOSPHOPANTETHEINE ADENYLYLTRANSFERASE"/>
    <property type="match status" value="1"/>
</dbReference>
<feature type="binding site" evidence="9">
    <location>
        <position position="16"/>
    </location>
    <ligand>
        <name>ATP</name>
        <dbReference type="ChEBI" id="CHEBI:30616"/>
    </ligand>
</feature>
<keyword evidence="2 9" id="KW-0808">Transferase</keyword>
<dbReference type="InterPro" id="IPR001980">
    <property type="entry name" value="PPAT"/>
</dbReference>
<feature type="site" description="Transition state stabilizer" evidence="9">
    <location>
        <position position="16"/>
    </location>
</feature>
<gene>
    <name evidence="9" type="primary">coaD</name>
    <name evidence="11" type="ORF">SAMN05216431_106139</name>
</gene>
<accession>A0ABY1ABR7</accession>
<comment type="subunit">
    <text evidence="9">Homohexamer.</text>
</comment>
<evidence type="ECO:0000313" key="11">
    <source>
        <dbReference type="EMBL" id="SEM68017.1"/>
    </source>
</evidence>
<dbReference type="GO" id="GO:0016779">
    <property type="term" value="F:nucleotidyltransferase activity"/>
    <property type="evidence" value="ECO:0007669"/>
    <property type="project" value="UniProtKB-KW"/>
</dbReference>
<reference evidence="11 12" key="1">
    <citation type="submission" date="2016-10" db="EMBL/GenBank/DDBJ databases">
        <authorList>
            <person name="Varghese N."/>
            <person name="Submissions S."/>
        </authorList>
    </citation>
    <scope>NUCLEOTIDE SEQUENCE [LARGE SCALE GENOMIC DNA]</scope>
    <source>
        <strain evidence="11 12">WC1T17</strain>
    </source>
</reference>
<keyword evidence="1 9" id="KW-0963">Cytoplasm</keyword>
<dbReference type="EMBL" id="FOCC01000006">
    <property type="protein sequence ID" value="SEM68017.1"/>
    <property type="molecule type" value="Genomic_DNA"/>
</dbReference>
<feature type="binding site" evidence="9">
    <location>
        <begin position="8"/>
        <end position="9"/>
    </location>
    <ligand>
        <name>ATP</name>
        <dbReference type="ChEBI" id="CHEBI:30616"/>
    </ligand>
</feature>
<feature type="binding site" evidence="9">
    <location>
        <position position="40"/>
    </location>
    <ligand>
        <name>substrate</name>
    </ligand>
</feature>
<dbReference type="EC" id="2.7.7.3" evidence="9"/>
<keyword evidence="4 9" id="KW-0547">Nucleotide-binding</keyword>
<feature type="binding site" evidence="9">
    <location>
        <position position="73"/>
    </location>
    <ligand>
        <name>substrate</name>
    </ligand>
</feature>
<keyword evidence="3 9" id="KW-0548">Nucleotidyltransferase</keyword>
<keyword evidence="6 9" id="KW-0460">Magnesium</keyword>
<dbReference type="Pfam" id="PF01467">
    <property type="entry name" value="CTP_transf_like"/>
    <property type="match status" value="1"/>
</dbReference>
<sequence>MKAVFPGTFDPLTMGHLDLIKRASKMFDQVTVLVATNTSKKAMFSFAERKALLEQEIAFLPNVNVIAAPKDLTVNVAKKIKAQAIIRGVRDAQDFEYEKAIALMNRHLAPEIETVLLLTDARYSFLSSSIVKEVALFGGDLTGLLPDKTAQALREKVKQYD</sequence>
<dbReference type="NCBIfam" id="TIGR01510">
    <property type="entry name" value="coaD_prev_kdtB"/>
    <property type="match status" value="1"/>
</dbReference>
<protein>
    <recommendedName>
        <fullName evidence="9">Phosphopantetheine adenylyltransferase</fullName>
        <ecNumber evidence="9">2.7.7.3</ecNumber>
    </recommendedName>
    <alternativeName>
        <fullName evidence="9">Dephospho-CoA pyrophosphorylase</fullName>
    </alternativeName>
    <alternativeName>
        <fullName evidence="9">Pantetheine-phosphate adenylyltransferase</fullName>
        <shortName evidence="9">PPAT</shortName>
    </alternativeName>
</protein>
<dbReference type="PANTHER" id="PTHR21342">
    <property type="entry name" value="PHOSPHOPANTETHEINE ADENYLYLTRANSFERASE"/>
    <property type="match status" value="1"/>
</dbReference>
<dbReference type="Gene3D" id="3.40.50.620">
    <property type="entry name" value="HUPs"/>
    <property type="match status" value="1"/>
</dbReference>
<evidence type="ECO:0000256" key="7">
    <source>
        <dbReference type="ARBA" id="ARBA00022993"/>
    </source>
</evidence>
<comment type="subcellular location">
    <subcellularLocation>
        <location evidence="9">Cytoplasm</location>
    </subcellularLocation>
</comment>
<evidence type="ECO:0000256" key="3">
    <source>
        <dbReference type="ARBA" id="ARBA00022695"/>
    </source>
</evidence>
<dbReference type="SUPFAM" id="SSF52374">
    <property type="entry name" value="Nucleotidylyl transferase"/>
    <property type="match status" value="1"/>
</dbReference>
<feature type="binding site" evidence="9">
    <location>
        <begin position="123"/>
        <end position="129"/>
    </location>
    <ligand>
        <name>ATP</name>
        <dbReference type="ChEBI" id="CHEBI:30616"/>
    </ligand>
</feature>
<comment type="catalytic activity">
    <reaction evidence="8 9">
        <text>(R)-4'-phosphopantetheine + ATP + H(+) = 3'-dephospho-CoA + diphosphate</text>
        <dbReference type="Rhea" id="RHEA:19801"/>
        <dbReference type="ChEBI" id="CHEBI:15378"/>
        <dbReference type="ChEBI" id="CHEBI:30616"/>
        <dbReference type="ChEBI" id="CHEBI:33019"/>
        <dbReference type="ChEBI" id="CHEBI:57328"/>
        <dbReference type="ChEBI" id="CHEBI:61723"/>
        <dbReference type="EC" id="2.7.7.3"/>
    </reaction>
</comment>
<dbReference type="Proteomes" id="UP000182089">
    <property type="component" value="Unassembled WGS sequence"/>
</dbReference>
<keyword evidence="5 9" id="KW-0067">ATP-binding</keyword>
<dbReference type="NCBIfam" id="TIGR00125">
    <property type="entry name" value="cyt_tran_rel"/>
    <property type="match status" value="1"/>
</dbReference>
<dbReference type="PRINTS" id="PR01020">
    <property type="entry name" value="LPSBIOSNTHSS"/>
</dbReference>
<evidence type="ECO:0000313" key="12">
    <source>
        <dbReference type="Proteomes" id="UP000182089"/>
    </source>
</evidence>
<comment type="caution">
    <text evidence="11">The sequence shown here is derived from an EMBL/GenBank/DDBJ whole genome shotgun (WGS) entry which is preliminary data.</text>
</comment>
<evidence type="ECO:0000256" key="1">
    <source>
        <dbReference type="ARBA" id="ARBA00022490"/>
    </source>
</evidence>
<dbReference type="InterPro" id="IPR004821">
    <property type="entry name" value="Cyt_trans-like"/>
</dbReference>
<organism evidence="11 12">
    <name type="scientific">Ligilactobacillus ruminis</name>
    <dbReference type="NCBI Taxonomy" id="1623"/>
    <lineage>
        <taxon>Bacteria</taxon>
        <taxon>Bacillati</taxon>
        <taxon>Bacillota</taxon>
        <taxon>Bacilli</taxon>
        <taxon>Lactobacillales</taxon>
        <taxon>Lactobacillaceae</taxon>
        <taxon>Ligilactobacillus</taxon>
    </lineage>
</organism>
<evidence type="ECO:0000256" key="5">
    <source>
        <dbReference type="ARBA" id="ARBA00022840"/>
    </source>
</evidence>
<feature type="binding site" evidence="9">
    <location>
        <position position="98"/>
    </location>
    <ligand>
        <name>ATP</name>
        <dbReference type="ChEBI" id="CHEBI:30616"/>
    </ligand>
</feature>
<dbReference type="HAMAP" id="MF_00151">
    <property type="entry name" value="PPAT_bact"/>
    <property type="match status" value="1"/>
</dbReference>
<evidence type="ECO:0000256" key="2">
    <source>
        <dbReference type="ARBA" id="ARBA00022679"/>
    </source>
</evidence>
<comment type="pathway">
    <text evidence="9">Cofactor biosynthesis; coenzyme A biosynthesis; CoA from (R)-pantothenate: step 4/5.</text>
</comment>
<evidence type="ECO:0000256" key="6">
    <source>
        <dbReference type="ARBA" id="ARBA00022842"/>
    </source>
</evidence>
<evidence type="ECO:0000259" key="10">
    <source>
        <dbReference type="Pfam" id="PF01467"/>
    </source>
</evidence>
<feature type="binding site" evidence="9">
    <location>
        <position position="8"/>
    </location>
    <ligand>
        <name>substrate</name>
    </ligand>
</feature>
<dbReference type="InterPro" id="IPR014729">
    <property type="entry name" value="Rossmann-like_a/b/a_fold"/>
</dbReference>
<proteinExistence type="inferred from homology"/>
<comment type="cofactor">
    <cofactor evidence="9">
        <name>Mg(2+)</name>
        <dbReference type="ChEBI" id="CHEBI:18420"/>
    </cofactor>
</comment>
<feature type="binding site" evidence="9">
    <location>
        <position position="87"/>
    </location>
    <ligand>
        <name>substrate</name>
    </ligand>
</feature>
<feature type="domain" description="Cytidyltransferase-like" evidence="10">
    <location>
        <begin position="4"/>
        <end position="133"/>
    </location>
</feature>
<evidence type="ECO:0000256" key="9">
    <source>
        <dbReference type="HAMAP-Rule" id="MF_00151"/>
    </source>
</evidence>
<keyword evidence="7 9" id="KW-0173">Coenzyme A biosynthesis</keyword>
<dbReference type="CDD" id="cd02163">
    <property type="entry name" value="PPAT"/>
    <property type="match status" value="1"/>
</dbReference>
<name>A0ABY1ABR7_9LACO</name>
<evidence type="ECO:0000256" key="4">
    <source>
        <dbReference type="ARBA" id="ARBA00022741"/>
    </source>
</evidence>
<comment type="similarity">
    <text evidence="9">Belongs to the bacterial CoaD family.</text>
</comment>